<dbReference type="SUPFAM" id="SSF47240">
    <property type="entry name" value="Ferritin-like"/>
    <property type="match status" value="1"/>
</dbReference>
<gene>
    <name evidence="3" type="ORF">P8T11_12305</name>
</gene>
<dbReference type="PANTHER" id="PTHR38593:SF1">
    <property type="entry name" value="BLR2558 PROTEIN"/>
    <property type="match status" value="1"/>
</dbReference>
<evidence type="ECO:0000256" key="1">
    <source>
        <dbReference type="SAM" id="SignalP"/>
    </source>
</evidence>
<evidence type="ECO:0000313" key="4">
    <source>
        <dbReference type="Proteomes" id="UP001214170"/>
    </source>
</evidence>
<name>A0ABY8H0B7_9BURK</name>
<dbReference type="EMBL" id="CP121261">
    <property type="protein sequence ID" value="WFP10602.1"/>
    <property type="molecule type" value="Genomic_DNA"/>
</dbReference>
<organism evidence="3 4">
    <name type="scientific">Achromobacter spanius</name>
    <dbReference type="NCBI Taxonomy" id="217203"/>
    <lineage>
        <taxon>Bacteria</taxon>
        <taxon>Pseudomonadati</taxon>
        <taxon>Pseudomonadota</taxon>
        <taxon>Betaproteobacteria</taxon>
        <taxon>Burkholderiales</taxon>
        <taxon>Alcaligenaceae</taxon>
        <taxon>Achromobacter</taxon>
    </lineage>
</organism>
<dbReference type="RefSeq" id="WP_268081674.1">
    <property type="nucleotide sequence ID" value="NZ_CP106885.1"/>
</dbReference>
<feature type="chain" id="PRO_5046173152" evidence="1">
    <location>
        <begin position="40"/>
        <end position="204"/>
    </location>
</feature>
<accession>A0ABY8H0B7</accession>
<dbReference type="Gene3D" id="1.20.1260.10">
    <property type="match status" value="1"/>
</dbReference>
<dbReference type="InterPro" id="IPR009078">
    <property type="entry name" value="Ferritin-like_SF"/>
</dbReference>
<sequence>MTGRRLPVGVIQEIRMNQPLLNAALCIAFALGAPGYAFAQPTPASGAADSSAAITKLNSEDRGFLTKAAESGYMEIAGGKLALQKSRSPQVKQFAQKMIDDHTKLGEQIQALVKKKGYETPTQPSLIQAAKLKALELRDDGFDEAYGDEIGVDAHEDAIELFEEAAAHATDDDLKHFAADTLPRLKHHLDMARALRKAIKDPAK</sequence>
<feature type="signal peptide" evidence="1">
    <location>
        <begin position="1"/>
        <end position="39"/>
    </location>
</feature>
<keyword evidence="4" id="KW-1185">Reference proteome</keyword>
<reference evidence="3 4" key="1">
    <citation type="submission" date="2023-03" db="EMBL/GenBank/DDBJ databases">
        <title>Achromobacter spanius LIG8.</title>
        <authorList>
            <person name="Shrestha S."/>
        </authorList>
    </citation>
    <scope>NUCLEOTIDE SEQUENCE [LARGE SCALE GENOMIC DNA]</scope>
    <source>
        <strain evidence="3 4">LIG8</strain>
    </source>
</reference>
<proteinExistence type="predicted"/>
<dbReference type="InterPro" id="IPR025419">
    <property type="entry name" value="DUF4142"/>
</dbReference>
<dbReference type="Proteomes" id="UP001214170">
    <property type="component" value="Chromosome"/>
</dbReference>
<evidence type="ECO:0000259" key="2">
    <source>
        <dbReference type="Pfam" id="PF13628"/>
    </source>
</evidence>
<protein>
    <submittedName>
        <fullName evidence="3">DUF4142 domain-containing protein</fullName>
    </submittedName>
</protein>
<feature type="domain" description="DUF4142" evidence="2">
    <location>
        <begin position="60"/>
        <end position="195"/>
    </location>
</feature>
<dbReference type="PANTHER" id="PTHR38593">
    <property type="entry name" value="BLR2558 PROTEIN"/>
    <property type="match status" value="1"/>
</dbReference>
<dbReference type="Pfam" id="PF13628">
    <property type="entry name" value="DUF4142"/>
    <property type="match status" value="1"/>
</dbReference>
<evidence type="ECO:0000313" key="3">
    <source>
        <dbReference type="EMBL" id="WFP10602.1"/>
    </source>
</evidence>
<dbReference type="InterPro" id="IPR012347">
    <property type="entry name" value="Ferritin-like"/>
</dbReference>
<keyword evidence="1" id="KW-0732">Signal</keyword>